<name>A0ABS0AF90_9GAMM</name>
<feature type="transmembrane region" description="Helical" evidence="6">
    <location>
        <begin position="372"/>
        <end position="391"/>
    </location>
</feature>
<dbReference type="RefSeq" id="WP_194855701.1">
    <property type="nucleotide sequence ID" value="NZ_ARXR01000008.1"/>
</dbReference>
<feature type="transmembrane region" description="Helical" evidence="6">
    <location>
        <begin position="305"/>
        <end position="327"/>
    </location>
</feature>
<reference evidence="7 8" key="1">
    <citation type="submission" date="2012-09" db="EMBL/GenBank/DDBJ databases">
        <title>Genome Sequence of alkane-degrading Bacterium Alcanivorax venustensis ISO4.</title>
        <authorList>
            <person name="Lai Q."/>
            <person name="Shao Z."/>
        </authorList>
    </citation>
    <scope>NUCLEOTIDE SEQUENCE [LARGE SCALE GENOMIC DNA]</scope>
    <source>
        <strain evidence="7 8">ISO4</strain>
    </source>
</reference>
<evidence type="ECO:0000256" key="2">
    <source>
        <dbReference type="ARBA" id="ARBA00022475"/>
    </source>
</evidence>
<dbReference type="Pfam" id="PF01943">
    <property type="entry name" value="Polysacc_synt"/>
    <property type="match status" value="1"/>
</dbReference>
<feature type="transmembrane region" description="Helical" evidence="6">
    <location>
        <begin position="41"/>
        <end position="60"/>
    </location>
</feature>
<evidence type="ECO:0000256" key="6">
    <source>
        <dbReference type="SAM" id="Phobius"/>
    </source>
</evidence>
<organism evidence="7 8">
    <name type="scientific">Alloalcanivorax venustensis ISO4</name>
    <dbReference type="NCBI Taxonomy" id="1177184"/>
    <lineage>
        <taxon>Bacteria</taxon>
        <taxon>Pseudomonadati</taxon>
        <taxon>Pseudomonadota</taxon>
        <taxon>Gammaproteobacteria</taxon>
        <taxon>Oceanospirillales</taxon>
        <taxon>Alcanivoracaceae</taxon>
        <taxon>Alloalcanivorax</taxon>
    </lineage>
</organism>
<dbReference type="InterPro" id="IPR050833">
    <property type="entry name" value="Poly_Biosynth_Transport"/>
</dbReference>
<keyword evidence="8" id="KW-1185">Reference proteome</keyword>
<feature type="transmembrane region" description="Helical" evidence="6">
    <location>
        <begin position="14"/>
        <end position="35"/>
    </location>
</feature>
<evidence type="ECO:0000256" key="3">
    <source>
        <dbReference type="ARBA" id="ARBA00022692"/>
    </source>
</evidence>
<sequence length="433" mass="45576">MKAGRLRGTLVRTFLARGLAVSGSLLLIVVAGRLYGPAGVGVLALAQSLILGVGTLARYGMGGTLMRYVGREPGDPNNRIYLRRALLTALLASVLGGGLLWAFREPLEDLFQAPGLASALAGVALATPAFTLAFVLSGFFKGLRRPAAASLLENGGIALGVVPFLFLLRGLHPEGELATLGWAYALSSWLVLALAAWPLRRWHGSLAAGPAAAGRLETPRVFFATSQAFFFTNLAVLLQSVVGIMLAGWLLASAELGLFKAAQQLASAVSFVLVGINAIFPPLFAESYHQGRPERLARLARQGALLGILMAAPLLLVLLLFPAAALALLGDGFEGAVPLLRVIAVAQLVNVACGSVGFVLNMTGHEVLMRNISLICALLSLSLFLILIPWLGALGAALALAAALVAQNLAAVYFVWRRLGIWTLPGFNTREHR</sequence>
<comment type="subcellular location">
    <subcellularLocation>
        <location evidence="1">Cell membrane</location>
        <topology evidence="1">Multi-pass membrane protein</topology>
    </subcellularLocation>
</comment>
<comment type="caution">
    <text evidence="7">The sequence shown here is derived from an EMBL/GenBank/DDBJ whole genome shotgun (WGS) entry which is preliminary data.</text>
</comment>
<gene>
    <name evidence="7" type="ORF">ISO4_01415</name>
</gene>
<feature type="transmembrane region" description="Helical" evidence="6">
    <location>
        <begin position="397"/>
        <end position="416"/>
    </location>
</feature>
<protein>
    <submittedName>
        <fullName evidence="7">Polysaccharide biosynthesis protein</fullName>
    </submittedName>
</protein>
<feature type="transmembrane region" description="Helical" evidence="6">
    <location>
        <begin position="81"/>
        <end position="103"/>
    </location>
</feature>
<feature type="transmembrane region" description="Helical" evidence="6">
    <location>
        <begin position="177"/>
        <end position="197"/>
    </location>
</feature>
<accession>A0ABS0AF90</accession>
<keyword evidence="5 6" id="KW-0472">Membrane</keyword>
<dbReference type="EMBL" id="ARXR01000008">
    <property type="protein sequence ID" value="MBF5052813.1"/>
    <property type="molecule type" value="Genomic_DNA"/>
</dbReference>
<dbReference type="Proteomes" id="UP000644441">
    <property type="component" value="Unassembled WGS sequence"/>
</dbReference>
<evidence type="ECO:0000256" key="1">
    <source>
        <dbReference type="ARBA" id="ARBA00004651"/>
    </source>
</evidence>
<feature type="transmembrane region" description="Helical" evidence="6">
    <location>
        <begin position="151"/>
        <end position="171"/>
    </location>
</feature>
<evidence type="ECO:0000313" key="7">
    <source>
        <dbReference type="EMBL" id="MBF5052813.1"/>
    </source>
</evidence>
<evidence type="ECO:0000256" key="4">
    <source>
        <dbReference type="ARBA" id="ARBA00022989"/>
    </source>
</evidence>
<feature type="transmembrane region" description="Helical" evidence="6">
    <location>
        <begin position="115"/>
        <end position="139"/>
    </location>
</feature>
<keyword evidence="4 6" id="KW-1133">Transmembrane helix</keyword>
<evidence type="ECO:0000256" key="5">
    <source>
        <dbReference type="ARBA" id="ARBA00023136"/>
    </source>
</evidence>
<feature type="transmembrane region" description="Helical" evidence="6">
    <location>
        <begin position="228"/>
        <end position="252"/>
    </location>
</feature>
<keyword evidence="2" id="KW-1003">Cell membrane</keyword>
<dbReference type="InterPro" id="IPR002797">
    <property type="entry name" value="Polysacc_synth"/>
</dbReference>
<keyword evidence="3 6" id="KW-0812">Transmembrane</keyword>
<proteinExistence type="predicted"/>
<evidence type="ECO:0000313" key="8">
    <source>
        <dbReference type="Proteomes" id="UP000644441"/>
    </source>
</evidence>
<dbReference type="PANTHER" id="PTHR30250">
    <property type="entry name" value="PST FAMILY PREDICTED COLANIC ACID TRANSPORTER"/>
    <property type="match status" value="1"/>
</dbReference>
<feature type="transmembrane region" description="Helical" evidence="6">
    <location>
        <begin position="339"/>
        <end position="360"/>
    </location>
</feature>
<feature type="transmembrane region" description="Helical" evidence="6">
    <location>
        <begin position="264"/>
        <end position="284"/>
    </location>
</feature>
<dbReference type="PANTHER" id="PTHR30250:SF11">
    <property type="entry name" value="O-ANTIGEN TRANSPORTER-RELATED"/>
    <property type="match status" value="1"/>
</dbReference>